<dbReference type="EMBL" id="CM017632">
    <property type="protein sequence ID" value="TYH51267.1"/>
    <property type="molecule type" value="Genomic_DNA"/>
</dbReference>
<feature type="chain" id="PRO_5022691059" evidence="1">
    <location>
        <begin position="24"/>
        <end position="95"/>
    </location>
</feature>
<evidence type="ECO:0000313" key="2">
    <source>
        <dbReference type="EMBL" id="TYH51267.1"/>
    </source>
</evidence>
<reference evidence="2 3" key="1">
    <citation type="submission" date="2019-07" db="EMBL/GenBank/DDBJ databases">
        <title>WGS assembly of Gossypium tomentosum.</title>
        <authorList>
            <person name="Chen Z.J."/>
            <person name="Sreedasyam A."/>
            <person name="Ando A."/>
            <person name="Song Q."/>
            <person name="De L."/>
            <person name="Hulse-Kemp A."/>
            <person name="Ding M."/>
            <person name="Ye W."/>
            <person name="Kirkbride R."/>
            <person name="Jenkins J."/>
            <person name="Plott C."/>
            <person name="Lovell J."/>
            <person name="Lin Y.-M."/>
            <person name="Vaughn R."/>
            <person name="Liu B."/>
            <person name="Li W."/>
            <person name="Simpson S."/>
            <person name="Scheffler B."/>
            <person name="Saski C."/>
            <person name="Grover C."/>
            <person name="Hu G."/>
            <person name="Conover J."/>
            <person name="Carlson J."/>
            <person name="Shu S."/>
            <person name="Boston L."/>
            <person name="Williams M."/>
            <person name="Peterson D."/>
            <person name="Mcgee K."/>
            <person name="Jones D."/>
            <person name="Wendel J."/>
            <person name="Stelly D."/>
            <person name="Grimwood J."/>
            <person name="Schmutz J."/>
        </authorList>
    </citation>
    <scope>NUCLEOTIDE SEQUENCE [LARGE SCALE GENOMIC DNA]</scope>
    <source>
        <strain evidence="2">7179.01</strain>
    </source>
</reference>
<gene>
    <name evidence="2" type="ORF">ES332_D10G261100v1</name>
</gene>
<feature type="signal peptide" evidence="1">
    <location>
        <begin position="1"/>
        <end position="23"/>
    </location>
</feature>
<evidence type="ECO:0000313" key="3">
    <source>
        <dbReference type="Proteomes" id="UP000322667"/>
    </source>
</evidence>
<organism evidence="2 3">
    <name type="scientific">Gossypium tomentosum</name>
    <name type="common">Hawaiian cotton</name>
    <name type="synonym">Gossypium sandvicense</name>
    <dbReference type="NCBI Taxonomy" id="34277"/>
    <lineage>
        <taxon>Eukaryota</taxon>
        <taxon>Viridiplantae</taxon>
        <taxon>Streptophyta</taxon>
        <taxon>Embryophyta</taxon>
        <taxon>Tracheophyta</taxon>
        <taxon>Spermatophyta</taxon>
        <taxon>Magnoliopsida</taxon>
        <taxon>eudicotyledons</taxon>
        <taxon>Gunneridae</taxon>
        <taxon>Pentapetalae</taxon>
        <taxon>rosids</taxon>
        <taxon>malvids</taxon>
        <taxon>Malvales</taxon>
        <taxon>Malvaceae</taxon>
        <taxon>Malvoideae</taxon>
        <taxon>Gossypium</taxon>
    </lineage>
</organism>
<evidence type="ECO:0000256" key="1">
    <source>
        <dbReference type="SAM" id="SignalP"/>
    </source>
</evidence>
<dbReference type="AlphaFoldDB" id="A0A5D2J8N6"/>
<protein>
    <submittedName>
        <fullName evidence="2">Uncharacterized protein</fullName>
    </submittedName>
</protein>
<name>A0A5D2J8N6_GOSTO</name>
<proteinExistence type="predicted"/>
<keyword evidence="3" id="KW-1185">Reference proteome</keyword>
<keyword evidence="1" id="KW-0732">Signal</keyword>
<sequence>MFLLSQFCFCLLNYFLIPLVIHCVPLLENQNFCSCSPFLSCVEALVFVTSLEYHPFIWIFVHQSFETCKCFLLSFRFGFLRFFNIVQSRSKIFGG</sequence>
<dbReference type="Proteomes" id="UP000322667">
    <property type="component" value="Chromosome D10"/>
</dbReference>
<accession>A0A5D2J8N6</accession>